<accession>A0A7S1RX63</accession>
<sequence>MGWRKHPLPAQLGDRLSHSPYCLMAAGRHLMILPELLLLAVLSSASARPSFLQSASARCSVILQDKFPASKGSYDFICDTCGWYHGDGSDKFPASAGSGGCHTYRFMKGTPPADCTSFAKCSACKDADLAGEEVWSYKLSKECQEQCTGETVACDR</sequence>
<gene>
    <name evidence="1" type="ORF">ACAT0790_LOCUS54787</name>
</gene>
<reference evidence="1" key="1">
    <citation type="submission" date="2021-01" db="EMBL/GenBank/DDBJ databases">
        <authorList>
            <person name="Corre E."/>
            <person name="Pelletier E."/>
            <person name="Niang G."/>
            <person name="Scheremetjew M."/>
            <person name="Finn R."/>
            <person name="Kale V."/>
            <person name="Holt S."/>
            <person name="Cochrane G."/>
            <person name="Meng A."/>
            <person name="Brown T."/>
            <person name="Cohen L."/>
        </authorList>
    </citation>
    <scope>NUCLEOTIDE SEQUENCE</scope>
    <source>
        <strain evidence="1">OF101</strain>
    </source>
</reference>
<protein>
    <submittedName>
        <fullName evidence="1">Uncharacterized protein</fullName>
    </submittedName>
</protein>
<name>A0A7S1RX63_ALECA</name>
<dbReference type="EMBL" id="HBGE01092022">
    <property type="protein sequence ID" value="CAD9178018.1"/>
    <property type="molecule type" value="Transcribed_RNA"/>
</dbReference>
<evidence type="ECO:0000313" key="1">
    <source>
        <dbReference type="EMBL" id="CAD9178018.1"/>
    </source>
</evidence>
<organism evidence="1">
    <name type="scientific">Alexandrium catenella</name>
    <name type="common">Red tide dinoflagellate</name>
    <name type="synonym">Gonyaulax catenella</name>
    <dbReference type="NCBI Taxonomy" id="2925"/>
    <lineage>
        <taxon>Eukaryota</taxon>
        <taxon>Sar</taxon>
        <taxon>Alveolata</taxon>
        <taxon>Dinophyceae</taxon>
        <taxon>Gonyaulacales</taxon>
        <taxon>Pyrocystaceae</taxon>
        <taxon>Alexandrium</taxon>
    </lineage>
</organism>
<proteinExistence type="predicted"/>
<dbReference type="AlphaFoldDB" id="A0A7S1RX63"/>